<evidence type="ECO:0000313" key="7">
    <source>
        <dbReference type="EMBL" id="GLK79268.1"/>
    </source>
</evidence>
<reference evidence="7" key="2">
    <citation type="submission" date="2023-01" db="EMBL/GenBank/DDBJ databases">
        <authorList>
            <person name="Sun Q."/>
            <person name="Evtushenko L."/>
        </authorList>
    </citation>
    <scope>NUCLEOTIDE SEQUENCE</scope>
    <source>
        <strain evidence="7">VKM B-2748</strain>
    </source>
</reference>
<dbReference type="PIRSF" id="PIRSF035875">
    <property type="entry name" value="RNase_BN"/>
    <property type="match status" value="1"/>
</dbReference>
<dbReference type="PANTHER" id="PTHR30213">
    <property type="entry name" value="INNER MEMBRANE PROTEIN YHJD"/>
    <property type="match status" value="1"/>
</dbReference>
<feature type="transmembrane region" description="Helical" evidence="6">
    <location>
        <begin position="272"/>
        <end position="293"/>
    </location>
</feature>
<accession>A0A9W6JPK3</accession>
<feature type="transmembrane region" description="Helical" evidence="6">
    <location>
        <begin position="206"/>
        <end position="227"/>
    </location>
</feature>
<dbReference type="PANTHER" id="PTHR30213:SF0">
    <property type="entry name" value="UPF0761 MEMBRANE PROTEIN YIHY"/>
    <property type="match status" value="1"/>
</dbReference>
<feature type="transmembrane region" description="Helical" evidence="6">
    <location>
        <begin position="239"/>
        <end position="260"/>
    </location>
</feature>
<evidence type="ECO:0000256" key="4">
    <source>
        <dbReference type="ARBA" id="ARBA00022989"/>
    </source>
</evidence>
<feature type="transmembrane region" description="Helical" evidence="6">
    <location>
        <begin position="112"/>
        <end position="135"/>
    </location>
</feature>
<evidence type="ECO:0000256" key="1">
    <source>
        <dbReference type="ARBA" id="ARBA00004651"/>
    </source>
</evidence>
<dbReference type="GO" id="GO:0005886">
    <property type="term" value="C:plasma membrane"/>
    <property type="evidence" value="ECO:0007669"/>
    <property type="project" value="UniProtKB-SubCell"/>
</dbReference>
<dbReference type="Pfam" id="PF03631">
    <property type="entry name" value="Virul_fac_BrkB"/>
    <property type="match status" value="1"/>
</dbReference>
<gene>
    <name evidence="7" type="ORF">GCM10008174_10090</name>
</gene>
<keyword evidence="4 6" id="KW-1133">Transmembrane helix</keyword>
<evidence type="ECO:0000256" key="2">
    <source>
        <dbReference type="ARBA" id="ARBA00022475"/>
    </source>
</evidence>
<evidence type="ECO:0000256" key="6">
    <source>
        <dbReference type="SAM" id="Phobius"/>
    </source>
</evidence>
<keyword evidence="8" id="KW-1185">Reference proteome</keyword>
<proteinExistence type="predicted"/>
<dbReference type="InterPro" id="IPR017039">
    <property type="entry name" value="Virul_fac_BrkB"/>
</dbReference>
<evidence type="ECO:0000256" key="3">
    <source>
        <dbReference type="ARBA" id="ARBA00022692"/>
    </source>
</evidence>
<comment type="caution">
    <text evidence="7">The sequence shown here is derived from an EMBL/GenBank/DDBJ whole genome shotgun (WGS) entry which is preliminary data.</text>
</comment>
<reference evidence="7" key="1">
    <citation type="journal article" date="2014" name="Int. J. Syst. Evol. Microbiol.">
        <title>Complete genome sequence of Corynebacterium casei LMG S-19264T (=DSM 44701T), isolated from a smear-ripened cheese.</title>
        <authorList>
            <consortium name="US DOE Joint Genome Institute (JGI-PGF)"/>
            <person name="Walter F."/>
            <person name="Albersmeier A."/>
            <person name="Kalinowski J."/>
            <person name="Ruckert C."/>
        </authorList>
    </citation>
    <scope>NUCLEOTIDE SEQUENCE</scope>
    <source>
        <strain evidence="7">VKM B-2748</strain>
    </source>
</reference>
<name>A0A9W6JPK3_9HYPH</name>
<dbReference type="NCBIfam" id="TIGR00765">
    <property type="entry name" value="yihY_not_rbn"/>
    <property type="match status" value="1"/>
</dbReference>
<keyword evidence="2" id="KW-1003">Cell membrane</keyword>
<dbReference type="AlphaFoldDB" id="A0A9W6JPK3"/>
<keyword evidence="5 6" id="KW-0472">Membrane</keyword>
<feature type="transmembrane region" description="Helical" evidence="6">
    <location>
        <begin position="155"/>
        <end position="178"/>
    </location>
</feature>
<organism evidence="7 8">
    <name type="scientific">Methylopila turkensis</name>
    <dbReference type="NCBI Taxonomy" id="1437816"/>
    <lineage>
        <taxon>Bacteria</taxon>
        <taxon>Pseudomonadati</taxon>
        <taxon>Pseudomonadota</taxon>
        <taxon>Alphaproteobacteria</taxon>
        <taxon>Hyphomicrobiales</taxon>
        <taxon>Methylopilaceae</taxon>
        <taxon>Methylopila</taxon>
    </lineage>
</organism>
<sequence length="331" mass="35723">MGDSHRPKIALRFRHMRARPRDALKSFAPLVWDALRRFERDDGWAIASHVALSGLLAIFPFLIFVTALAAFLGAGDASGNVVRLIFDTWPSGVAMPLATEVQKVLTTPRGGVLTIGVLLTLWVSSSAVESLRIALGRAYQSPTSKPFWLSRLQSIWFVMLGAFGLITVAVLIVLWPILWKLAFDYTIAYFPEYTAPFISLEFASNVARYAITIFVVAAGLTATHLWLPGGRRKVRDVLPGVAVTVALWIAGATAFSIYLARFADYASTYAGLAGIMTAIVFLNVYAALFILGAEFNAALAARRKARIDGARATTDAAPVAPVGPAARPAGL</sequence>
<dbReference type="Proteomes" id="UP001143309">
    <property type="component" value="Unassembled WGS sequence"/>
</dbReference>
<comment type="subcellular location">
    <subcellularLocation>
        <location evidence="1">Cell membrane</location>
        <topology evidence="1">Multi-pass membrane protein</topology>
    </subcellularLocation>
</comment>
<evidence type="ECO:0000313" key="8">
    <source>
        <dbReference type="Proteomes" id="UP001143309"/>
    </source>
</evidence>
<evidence type="ECO:0000256" key="5">
    <source>
        <dbReference type="ARBA" id="ARBA00023136"/>
    </source>
</evidence>
<feature type="transmembrane region" description="Helical" evidence="6">
    <location>
        <begin position="46"/>
        <end position="72"/>
    </location>
</feature>
<dbReference type="EMBL" id="BSFL01000001">
    <property type="protein sequence ID" value="GLK79268.1"/>
    <property type="molecule type" value="Genomic_DNA"/>
</dbReference>
<protein>
    <submittedName>
        <fullName evidence="7">Uncharacterized protein</fullName>
    </submittedName>
</protein>
<keyword evidence="3 6" id="KW-0812">Transmembrane</keyword>